<keyword evidence="3" id="KW-0813">Transport</keyword>
<dbReference type="InterPro" id="IPR045761">
    <property type="entry name" value="ODP_dom"/>
</dbReference>
<evidence type="ECO:0000259" key="5">
    <source>
        <dbReference type="PROSITE" id="PS50902"/>
    </source>
</evidence>
<dbReference type="SUPFAM" id="SSF56281">
    <property type="entry name" value="Metallo-hydrolase/oxidoreductase"/>
    <property type="match status" value="1"/>
</dbReference>
<protein>
    <submittedName>
        <fullName evidence="6">FprA family A-type flavoprotein</fullName>
    </submittedName>
</protein>
<name>A0ABS7DJL9_9FIRM</name>
<evidence type="ECO:0000313" key="7">
    <source>
        <dbReference type="Proteomes" id="UP000719942"/>
    </source>
</evidence>
<dbReference type="PROSITE" id="PS50902">
    <property type="entry name" value="FLAVODOXIN_LIKE"/>
    <property type="match status" value="1"/>
</dbReference>
<dbReference type="EMBL" id="JAGFNZ010000001">
    <property type="protein sequence ID" value="MBW7571477.1"/>
    <property type="molecule type" value="Genomic_DNA"/>
</dbReference>
<dbReference type="InterPro" id="IPR008254">
    <property type="entry name" value="Flavodoxin/NO_synth"/>
</dbReference>
<dbReference type="InterPro" id="IPR036866">
    <property type="entry name" value="RibonucZ/Hydroxyglut_hydro"/>
</dbReference>
<dbReference type="InterPro" id="IPR001279">
    <property type="entry name" value="Metallo-B-lactamas"/>
</dbReference>
<evidence type="ECO:0000313" key="6">
    <source>
        <dbReference type="EMBL" id="MBW7571477.1"/>
    </source>
</evidence>
<evidence type="ECO:0000256" key="4">
    <source>
        <dbReference type="ARBA" id="ARBA00022982"/>
    </source>
</evidence>
<proteinExistence type="inferred from homology"/>
<dbReference type="Proteomes" id="UP000719942">
    <property type="component" value="Unassembled WGS sequence"/>
</dbReference>
<dbReference type="Pfam" id="PF19583">
    <property type="entry name" value="ODP"/>
    <property type="match status" value="1"/>
</dbReference>
<evidence type="ECO:0000256" key="1">
    <source>
        <dbReference type="ARBA" id="ARBA00001962"/>
    </source>
</evidence>
<evidence type="ECO:0000256" key="3">
    <source>
        <dbReference type="ARBA" id="ARBA00022448"/>
    </source>
</evidence>
<keyword evidence="4" id="KW-0249">Electron transport</keyword>
<accession>A0ABS7DJL9</accession>
<sequence length="401" mass="45541">MHCVRKVTENLYWVGANDRRLSLFENIHPIPRGVSYNSYLLLDKQTVLFDTVDWSACRQFLENVEYLLDGRPLDYLVINHMEPDHGASIEEILLRYPKTKIISTEKAFMLMRQFGFHIDGRMEEVQEGDTKSFGKHVVTFVSAPMVHWPEAMVTFDTTNGVLFSADAFGSFGALDGKLFNDEVNFDRDWIDDARRYYTNIVGKYGPHVQALLKKAGGIDIKIICPLHGPVWRTDLGYFLDKYGHWSSYEPEEQGVMIVYATMYGNTESAAGVLAAKLVEKGMTNVVMYDVSNTHVSYLISEAFRLSHIVLASVTYNLGIYPVMHNFLMDMKALNLQKRTVAIMENGSWACKSGTLMREFLENEMKDMNVLEEKLTLNSAMNADNLPDMDALADGIIASMKK</sequence>
<dbReference type="InterPro" id="IPR029039">
    <property type="entry name" value="Flavoprotein-like_sf"/>
</dbReference>
<comment type="caution">
    <text evidence="6">The sequence shown here is derived from an EMBL/GenBank/DDBJ whole genome shotgun (WGS) entry which is preliminary data.</text>
</comment>
<dbReference type="SMART" id="SM00849">
    <property type="entry name" value="Lactamase_B"/>
    <property type="match status" value="1"/>
</dbReference>
<dbReference type="InterPro" id="IPR001226">
    <property type="entry name" value="Flavodoxin_CS"/>
</dbReference>
<dbReference type="RefSeq" id="WP_219964417.1">
    <property type="nucleotide sequence ID" value="NZ_JAGFNZ010000001.1"/>
</dbReference>
<gene>
    <name evidence="6" type="ORF">J5W02_01510</name>
</gene>
<dbReference type="PIRSF" id="PIRSF005243">
    <property type="entry name" value="ROO"/>
    <property type="match status" value="1"/>
</dbReference>
<dbReference type="InterPro" id="IPR016440">
    <property type="entry name" value="Rubredoxin-O_OxRdtase"/>
</dbReference>
<feature type="domain" description="Flavodoxin-like" evidence="5">
    <location>
        <begin position="255"/>
        <end position="396"/>
    </location>
</feature>
<dbReference type="PROSITE" id="PS00201">
    <property type="entry name" value="FLAVODOXIN"/>
    <property type="match status" value="1"/>
</dbReference>
<reference evidence="6 7" key="1">
    <citation type="submission" date="2021-03" db="EMBL/GenBank/DDBJ databases">
        <title>Caproiciproducens sp. nov. isolated from feces of cow.</title>
        <authorList>
            <person name="Choi J.-Y."/>
        </authorList>
    </citation>
    <scope>NUCLEOTIDE SEQUENCE [LARGE SCALE GENOMIC DNA]</scope>
    <source>
        <strain evidence="6 7">AGMB10547</strain>
    </source>
</reference>
<comment type="similarity">
    <text evidence="2">In the N-terminal section; belongs to the zinc metallo-hydrolase group 3 family.</text>
</comment>
<dbReference type="PANTHER" id="PTHR32145:SF20">
    <property type="entry name" value="FLAVOPROTEIN"/>
    <property type="match status" value="1"/>
</dbReference>
<dbReference type="Gene3D" id="3.40.50.360">
    <property type="match status" value="1"/>
</dbReference>
<evidence type="ECO:0000256" key="2">
    <source>
        <dbReference type="ARBA" id="ARBA00007121"/>
    </source>
</evidence>
<dbReference type="InterPro" id="IPR051285">
    <property type="entry name" value="NADH_oxidoreductase_modular"/>
</dbReference>
<organism evidence="6 7">
    <name type="scientific">Caproiciproducens faecalis</name>
    <dbReference type="NCBI Taxonomy" id="2820301"/>
    <lineage>
        <taxon>Bacteria</taxon>
        <taxon>Bacillati</taxon>
        <taxon>Bacillota</taxon>
        <taxon>Clostridia</taxon>
        <taxon>Eubacteriales</taxon>
        <taxon>Acutalibacteraceae</taxon>
        <taxon>Caproiciproducens</taxon>
    </lineage>
</organism>
<dbReference type="Gene3D" id="3.60.15.10">
    <property type="entry name" value="Ribonuclease Z/Hydroxyacylglutathione hydrolase-like"/>
    <property type="match status" value="1"/>
</dbReference>
<dbReference type="SUPFAM" id="SSF52218">
    <property type="entry name" value="Flavoproteins"/>
    <property type="match status" value="1"/>
</dbReference>
<dbReference type="PANTHER" id="PTHR32145">
    <property type="entry name" value="DIFLAVIN FLAVOPROTEIN A 2-RELATED"/>
    <property type="match status" value="1"/>
</dbReference>
<comment type="cofactor">
    <cofactor evidence="1">
        <name>Fe cation</name>
        <dbReference type="ChEBI" id="CHEBI:24875"/>
    </cofactor>
</comment>
<keyword evidence="7" id="KW-1185">Reference proteome</keyword>
<dbReference type="CDD" id="cd07709">
    <property type="entry name" value="flavodiiron_proteins_MBL-fold"/>
    <property type="match status" value="1"/>
</dbReference>